<feature type="compositionally biased region" description="Acidic residues" evidence="1">
    <location>
        <begin position="81"/>
        <end position="94"/>
    </location>
</feature>
<dbReference type="EMBL" id="JAKWBI020000113">
    <property type="protein sequence ID" value="KAJ2902424.1"/>
    <property type="molecule type" value="Genomic_DNA"/>
</dbReference>
<feature type="region of interest" description="Disordered" evidence="1">
    <location>
        <begin position="606"/>
        <end position="633"/>
    </location>
</feature>
<feature type="compositionally biased region" description="Basic and acidic residues" evidence="1">
    <location>
        <begin position="606"/>
        <end position="617"/>
    </location>
</feature>
<evidence type="ECO:0000256" key="1">
    <source>
        <dbReference type="SAM" id="MobiDB-lite"/>
    </source>
</evidence>
<dbReference type="Proteomes" id="UP001201980">
    <property type="component" value="Unassembled WGS sequence"/>
</dbReference>
<dbReference type="AlphaFoldDB" id="A0AAD5WTM7"/>
<name>A0AAD5WTM7_9PEZI</name>
<comment type="caution">
    <text evidence="2">The sequence shown here is derived from an EMBL/GenBank/DDBJ whole genome shotgun (WGS) entry which is preliminary data.</text>
</comment>
<evidence type="ECO:0000313" key="2">
    <source>
        <dbReference type="EMBL" id="KAJ2902424.1"/>
    </source>
</evidence>
<evidence type="ECO:0000313" key="3">
    <source>
        <dbReference type="Proteomes" id="UP001201980"/>
    </source>
</evidence>
<reference evidence="2" key="1">
    <citation type="submission" date="2022-07" db="EMBL/GenBank/DDBJ databases">
        <title>Draft genome sequence of Zalerion maritima ATCC 34329, a (micro)plastics degrading marine fungus.</title>
        <authorList>
            <person name="Paco A."/>
            <person name="Goncalves M.F.M."/>
            <person name="Rocha-Santos T.A.P."/>
            <person name="Alves A."/>
        </authorList>
    </citation>
    <scope>NUCLEOTIDE SEQUENCE</scope>
    <source>
        <strain evidence="2">ATCC 34329</strain>
    </source>
</reference>
<feature type="compositionally biased region" description="Pro residues" evidence="1">
    <location>
        <begin position="61"/>
        <end position="73"/>
    </location>
</feature>
<proteinExistence type="predicted"/>
<accession>A0AAD5WTM7</accession>
<organism evidence="2 3">
    <name type="scientific">Zalerion maritima</name>
    <dbReference type="NCBI Taxonomy" id="339359"/>
    <lineage>
        <taxon>Eukaryota</taxon>
        <taxon>Fungi</taxon>
        <taxon>Dikarya</taxon>
        <taxon>Ascomycota</taxon>
        <taxon>Pezizomycotina</taxon>
        <taxon>Sordariomycetes</taxon>
        <taxon>Lulworthiomycetidae</taxon>
        <taxon>Lulworthiales</taxon>
        <taxon>Lulworthiaceae</taxon>
        <taxon>Zalerion</taxon>
    </lineage>
</organism>
<sequence>MKKGNADIRGFFKPRPASSDANSQSSNSLNAQRSPLPQDPPSTDSSLSSLSSPSIEFRSPSLPPLQTTPPPRAPLRKVVADSEDDMLDDDDIDDLPSLLPPSRVAAKPRPANPCITPKAKRTAIPDFSTPMSIRQKHAFDFKTLLAHEDEHQKSMATRKMAEDALDADEDVDTRHVFDSPRKFASPRHISAKETRREIVKRTIPDDVDAARNAERALENVNAGDEKPVWYFFDPDPNKDHPIPDGPDFPDSAPDIWKRLLGNAASRPNHLGSGLPGIIATKIGLPTEVFEWILAQLPCEPHPTCRDHYTGIMLAVKGDSKTNDTCITSTHITPMAINNLFLKLGAQVDLDDRSELVPFVELKDAYKGRDWSVLISILRFLEHLAPHLRLPARIKTSVAALRLSADEAVMHLPGVRGAFHGLIKAVAESCPETEWEQFCQTVFETMFSLFKEPVLQVQVINSLLIATERRTHNLRKLLASVFLFRDPSPSNITLRDFSDRLQDKDLKPSRDADYASMRDIVVMWEAALDDAFRGTNNKSRPSEEFNAEIDELIEQVNFLQTSVKSADAGAVARLQMKEFLVGLASRLQLIRTVPQGKNDLYDEARQTARTRAKDEEQKKKQKALMGKFLSVPKN</sequence>
<protein>
    <submittedName>
        <fullName evidence="2">Uncharacterized protein</fullName>
    </submittedName>
</protein>
<keyword evidence="3" id="KW-1185">Reference proteome</keyword>
<feature type="compositionally biased region" description="Low complexity" evidence="1">
    <location>
        <begin position="17"/>
        <end position="60"/>
    </location>
</feature>
<gene>
    <name evidence="2" type="ORF">MKZ38_000613</name>
</gene>
<feature type="region of interest" description="Disordered" evidence="1">
    <location>
        <begin position="1"/>
        <end position="130"/>
    </location>
</feature>